<evidence type="ECO:0000313" key="10">
    <source>
        <dbReference type="Proteomes" id="UP001141950"/>
    </source>
</evidence>
<dbReference type="Proteomes" id="UP001141950">
    <property type="component" value="Unassembled WGS sequence"/>
</dbReference>
<comment type="subcellular location">
    <subcellularLocation>
        <location evidence="1">Membrane</location>
        <topology evidence="1">Multi-pass membrane protein</topology>
    </subcellularLocation>
</comment>
<dbReference type="PANTHER" id="PTHR34975">
    <property type="entry name" value="SPORE GERMINATION PROTEIN A2"/>
    <property type="match status" value="1"/>
</dbReference>
<evidence type="ECO:0000256" key="6">
    <source>
        <dbReference type="ARBA" id="ARBA00022989"/>
    </source>
</evidence>
<reference evidence="9" key="1">
    <citation type="submission" date="2022-08" db="EMBL/GenBank/DDBJ databases">
        <title>The genomic sequence of strain Paenibacillus sp. SCIV0701.</title>
        <authorList>
            <person name="Zhao H."/>
        </authorList>
    </citation>
    <scope>NUCLEOTIDE SEQUENCE</scope>
    <source>
        <strain evidence="9">SCIV0701</strain>
    </source>
</reference>
<dbReference type="PANTHER" id="PTHR34975:SF2">
    <property type="entry name" value="SPORE GERMINATION PROTEIN A2"/>
    <property type="match status" value="1"/>
</dbReference>
<feature type="transmembrane region" description="Helical" evidence="8">
    <location>
        <begin position="34"/>
        <end position="56"/>
    </location>
</feature>
<dbReference type="GO" id="GO:0016020">
    <property type="term" value="C:membrane"/>
    <property type="evidence" value="ECO:0007669"/>
    <property type="project" value="UniProtKB-SubCell"/>
</dbReference>
<feature type="transmembrane region" description="Helical" evidence="8">
    <location>
        <begin position="142"/>
        <end position="164"/>
    </location>
</feature>
<protein>
    <submittedName>
        <fullName evidence="9">Spore germination protein</fullName>
    </submittedName>
</protein>
<feature type="transmembrane region" description="Helical" evidence="8">
    <location>
        <begin position="268"/>
        <end position="291"/>
    </location>
</feature>
<dbReference type="EMBL" id="JANIPJ010000012">
    <property type="protein sequence ID" value="MCR2805673.1"/>
    <property type="molecule type" value="Genomic_DNA"/>
</dbReference>
<accession>A0A9X2SBI0</accession>
<feature type="transmembrane region" description="Helical" evidence="8">
    <location>
        <begin position="334"/>
        <end position="354"/>
    </location>
</feature>
<comment type="caution">
    <text evidence="9">The sequence shown here is derived from an EMBL/GenBank/DDBJ whole genome shotgun (WGS) entry which is preliminary data.</text>
</comment>
<sequence>MEKISHYQLASGIILFQIGSSSLFLLASNAKQDAWIATSIAMIAGFCLLLFVTLPIQKMEPGKNLVQILQTYMGKYAGAIIAAAYILYFSYKSIRNVREFGDLMIVYLLPNTPLSVILLILVFLSGYAVYQGLEVFFRITEFLLPIVVFIYAALILTLLSSGIVHFERLEPLLEHGIKPVFDAAIPEVISFPFGEMVVLLMFWSHYNNKPNMSRVTLASYLFSGVFIIFTNMIILASLSATSFLIAIPFMMGTSFIQIAGIIERMDPFVAILLFTGVFIKQTTYFLAAVLACSELFKMKRRKALIPIGALIFIGCLLFRSHMEQVWTGFKYNVVFHFPIFQIWIPAALVLVMLLKKYFKRARI</sequence>
<feature type="transmembrane region" description="Helical" evidence="8">
    <location>
        <begin position="217"/>
        <end position="236"/>
    </location>
</feature>
<feature type="transmembrane region" description="Helical" evidence="8">
    <location>
        <begin position="6"/>
        <end position="27"/>
    </location>
</feature>
<keyword evidence="6 8" id="KW-1133">Transmembrane helix</keyword>
<dbReference type="GO" id="GO:0009847">
    <property type="term" value="P:spore germination"/>
    <property type="evidence" value="ECO:0007669"/>
    <property type="project" value="InterPro"/>
</dbReference>
<dbReference type="NCBIfam" id="TIGR00912">
    <property type="entry name" value="2A0309"/>
    <property type="match status" value="1"/>
</dbReference>
<dbReference type="RefSeq" id="WP_257448391.1">
    <property type="nucleotide sequence ID" value="NZ_JANIPJ010000012.1"/>
</dbReference>
<name>A0A9X2SBI0_9BACL</name>
<dbReference type="InterPro" id="IPR004761">
    <property type="entry name" value="Spore_GerAB"/>
</dbReference>
<feature type="transmembrane region" description="Helical" evidence="8">
    <location>
        <begin position="243"/>
        <end position="262"/>
    </location>
</feature>
<evidence type="ECO:0000313" key="9">
    <source>
        <dbReference type="EMBL" id="MCR2805673.1"/>
    </source>
</evidence>
<keyword evidence="10" id="KW-1185">Reference proteome</keyword>
<evidence type="ECO:0000256" key="2">
    <source>
        <dbReference type="ARBA" id="ARBA00007998"/>
    </source>
</evidence>
<gene>
    <name evidence="9" type="ORF">NQZ67_17450</name>
</gene>
<evidence type="ECO:0000256" key="8">
    <source>
        <dbReference type="SAM" id="Phobius"/>
    </source>
</evidence>
<organism evidence="9 10">
    <name type="scientific">Paenibacillus soyae</name>
    <dbReference type="NCBI Taxonomy" id="2969249"/>
    <lineage>
        <taxon>Bacteria</taxon>
        <taxon>Bacillati</taxon>
        <taxon>Bacillota</taxon>
        <taxon>Bacilli</taxon>
        <taxon>Bacillales</taxon>
        <taxon>Paenibacillaceae</taxon>
        <taxon>Paenibacillus</taxon>
    </lineage>
</organism>
<feature type="transmembrane region" description="Helical" evidence="8">
    <location>
        <begin position="76"/>
        <end position="94"/>
    </location>
</feature>
<evidence type="ECO:0000256" key="7">
    <source>
        <dbReference type="ARBA" id="ARBA00023136"/>
    </source>
</evidence>
<evidence type="ECO:0000256" key="1">
    <source>
        <dbReference type="ARBA" id="ARBA00004141"/>
    </source>
</evidence>
<keyword evidence="3" id="KW-0813">Transport</keyword>
<feature type="transmembrane region" description="Helical" evidence="8">
    <location>
        <begin position="303"/>
        <end position="322"/>
    </location>
</feature>
<evidence type="ECO:0000256" key="4">
    <source>
        <dbReference type="ARBA" id="ARBA00022544"/>
    </source>
</evidence>
<feature type="transmembrane region" description="Helical" evidence="8">
    <location>
        <begin position="106"/>
        <end position="130"/>
    </location>
</feature>
<keyword evidence="5 8" id="KW-0812">Transmembrane</keyword>
<proteinExistence type="inferred from homology"/>
<feature type="transmembrane region" description="Helical" evidence="8">
    <location>
        <begin position="184"/>
        <end position="205"/>
    </location>
</feature>
<evidence type="ECO:0000256" key="5">
    <source>
        <dbReference type="ARBA" id="ARBA00022692"/>
    </source>
</evidence>
<dbReference type="Pfam" id="PF03845">
    <property type="entry name" value="Spore_permease"/>
    <property type="match status" value="1"/>
</dbReference>
<dbReference type="AlphaFoldDB" id="A0A9X2SBI0"/>
<evidence type="ECO:0000256" key="3">
    <source>
        <dbReference type="ARBA" id="ARBA00022448"/>
    </source>
</evidence>
<keyword evidence="7 8" id="KW-0472">Membrane</keyword>
<keyword evidence="4" id="KW-0309">Germination</keyword>
<comment type="similarity">
    <text evidence="2">Belongs to the amino acid-polyamine-organocation (APC) superfamily. Spore germination protein (SGP) (TC 2.A.3.9) family.</text>
</comment>